<accession>A0ABM1F5U7</accession>
<dbReference type="SUPFAM" id="SSF53098">
    <property type="entry name" value="Ribonuclease H-like"/>
    <property type="match status" value="1"/>
</dbReference>
<dbReference type="PANTHER" id="PTHR47331">
    <property type="entry name" value="PHD-TYPE DOMAIN-CONTAINING PROTEIN"/>
    <property type="match status" value="1"/>
</dbReference>
<evidence type="ECO:0000313" key="2">
    <source>
        <dbReference type="Proteomes" id="UP000695022"/>
    </source>
</evidence>
<sequence>MSELPQDRLQPGPPFSSVGVDCFGPWQIVTRRTRGGQASSKRWAVMFTCLVSRAVHIELVEELSSSSFINALRRFIAVRGKVKLFRSDRGTNFVGATEGLGINVESNHVRNFLLGNGATWIFNPPHSSHMGGVWERMIGVTRRILDSLLLNVTSGGLTHEVLSTFLAEVMAIVNSRPLVPLSSDPGNPYPLSPSMILTHKSDSIVTVVIPSNVKDLFKAQWKRVQILSDMFWKRWRNEFLQTLQERRKWTDDQRDLSVGDVVLVRDKQTARNHWPMGVITQVLPSADGKVRTVKVRVVADSGKPTCYTRPVNETVLLVTDYDV</sequence>
<gene>
    <name evidence="3" type="primary">LOC106819738</name>
</gene>
<proteinExistence type="predicted"/>
<dbReference type="Gene3D" id="3.30.420.10">
    <property type="entry name" value="Ribonuclease H-like superfamily/Ribonuclease H"/>
    <property type="match status" value="1"/>
</dbReference>
<dbReference type="PANTHER" id="PTHR47331:SF6">
    <property type="entry name" value="DOUBLECORTIN DOMAIN-CONTAINING PROTEIN"/>
    <property type="match status" value="1"/>
</dbReference>
<protein>
    <submittedName>
        <fullName evidence="3">Uncharacterized protein LOC106819738</fullName>
    </submittedName>
</protein>
<dbReference type="RefSeq" id="XP_014679818.1">
    <property type="nucleotide sequence ID" value="XM_014824332.1"/>
</dbReference>
<dbReference type="Pfam" id="PF18701">
    <property type="entry name" value="DUF5641"/>
    <property type="match status" value="1"/>
</dbReference>
<dbReference type="InterPro" id="IPR036397">
    <property type="entry name" value="RNaseH_sf"/>
</dbReference>
<dbReference type="GeneID" id="106819738"/>
<organism evidence="2 3">
    <name type="scientific">Priapulus caudatus</name>
    <name type="common">Priapulid worm</name>
    <dbReference type="NCBI Taxonomy" id="37621"/>
    <lineage>
        <taxon>Eukaryota</taxon>
        <taxon>Metazoa</taxon>
        <taxon>Ecdysozoa</taxon>
        <taxon>Scalidophora</taxon>
        <taxon>Priapulida</taxon>
        <taxon>Priapulimorpha</taxon>
        <taxon>Priapulimorphida</taxon>
        <taxon>Priapulidae</taxon>
        <taxon>Priapulus</taxon>
    </lineage>
</organism>
<evidence type="ECO:0000313" key="3">
    <source>
        <dbReference type="RefSeq" id="XP_014679818.1"/>
    </source>
</evidence>
<dbReference type="InterPro" id="IPR040676">
    <property type="entry name" value="DUF5641"/>
</dbReference>
<reference evidence="3" key="1">
    <citation type="submission" date="2025-08" db="UniProtKB">
        <authorList>
            <consortium name="RefSeq"/>
        </authorList>
    </citation>
    <scope>IDENTIFICATION</scope>
</reference>
<dbReference type="InterPro" id="IPR001584">
    <property type="entry name" value="Integrase_cat-core"/>
</dbReference>
<dbReference type="InterPro" id="IPR012337">
    <property type="entry name" value="RNaseH-like_sf"/>
</dbReference>
<evidence type="ECO:0000259" key="1">
    <source>
        <dbReference type="PROSITE" id="PS50994"/>
    </source>
</evidence>
<name>A0ABM1F5U7_PRICU</name>
<feature type="domain" description="Integrase catalytic" evidence="1">
    <location>
        <begin position="9"/>
        <end position="196"/>
    </location>
</feature>
<dbReference type="Proteomes" id="UP000695022">
    <property type="component" value="Unplaced"/>
</dbReference>
<dbReference type="PROSITE" id="PS50994">
    <property type="entry name" value="INTEGRASE"/>
    <property type="match status" value="1"/>
</dbReference>
<keyword evidence="2" id="KW-1185">Reference proteome</keyword>